<proteinExistence type="predicted"/>
<sequence>MQKFIYSIILFINSIFVINAQHNTDAERIIKNLTESFRAQAVRSEFILKISEKNGVNSQQISGTIVLNANRFFLKTDELTVWFDGKTQWAYLENSDEVNITEPTAEELAAINPVTIISAFKSVSRIQFSKLKSQTNHIIELIPTNKKADFSKVEIQLNKTSGNLHAIKIEYKNGLKNDLTFRNYQKNVAVNPRMFIFDNAKYKGAVMNDLR</sequence>
<dbReference type="Pfam" id="PF16584">
    <property type="entry name" value="LolA_2"/>
    <property type="match status" value="1"/>
</dbReference>
<keyword evidence="1" id="KW-0449">Lipoprotein</keyword>
<name>A0A644VS54_9ZZZZ</name>
<organism evidence="1">
    <name type="scientific">bioreactor metagenome</name>
    <dbReference type="NCBI Taxonomy" id="1076179"/>
    <lineage>
        <taxon>unclassified sequences</taxon>
        <taxon>metagenomes</taxon>
        <taxon>ecological metagenomes</taxon>
    </lineage>
</organism>
<comment type="caution">
    <text evidence="1">The sequence shown here is derived from an EMBL/GenBank/DDBJ whole genome shotgun (WGS) entry which is preliminary data.</text>
</comment>
<dbReference type="InterPro" id="IPR004564">
    <property type="entry name" value="OM_lipoprot_carrier_LolA-like"/>
</dbReference>
<accession>A0A644VS54</accession>
<dbReference type="Gene3D" id="2.50.20.10">
    <property type="entry name" value="Lipoprotein localisation LolA/LolB/LppX"/>
    <property type="match status" value="1"/>
</dbReference>
<evidence type="ECO:0000313" key="1">
    <source>
        <dbReference type="EMBL" id="MPL94235.1"/>
    </source>
</evidence>
<dbReference type="AlphaFoldDB" id="A0A644VS54"/>
<dbReference type="InterPro" id="IPR029046">
    <property type="entry name" value="LolA/LolB/LppX"/>
</dbReference>
<dbReference type="EMBL" id="VSSQ01000420">
    <property type="protein sequence ID" value="MPL94235.1"/>
    <property type="molecule type" value="Genomic_DNA"/>
</dbReference>
<dbReference type="SUPFAM" id="SSF89392">
    <property type="entry name" value="Prokaryotic lipoproteins and lipoprotein localization factors"/>
    <property type="match status" value="1"/>
</dbReference>
<reference evidence="1" key="1">
    <citation type="submission" date="2019-08" db="EMBL/GenBank/DDBJ databases">
        <authorList>
            <person name="Kucharzyk K."/>
            <person name="Murdoch R.W."/>
            <person name="Higgins S."/>
            <person name="Loffler F."/>
        </authorList>
    </citation>
    <scope>NUCLEOTIDE SEQUENCE</scope>
</reference>
<protein>
    <submittedName>
        <fullName evidence="1">Outer-membrane lipoprotein carrier protein</fullName>
    </submittedName>
</protein>
<dbReference type="CDD" id="cd16325">
    <property type="entry name" value="LolA"/>
    <property type="match status" value="1"/>
</dbReference>
<gene>
    <name evidence="1" type="primary">lolA_9</name>
    <name evidence="1" type="ORF">SDC9_40385</name>
</gene>